<accession>A0A840MWD5</accession>
<evidence type="ECO:0000313" key="2">
    <source>
        <dbReference type="Proteomes" id="UP000575898"/>
    </source>
</evidence>
<comment type="caution">
    <text evidence="1">The sequence shown here is derived from an EMBL/GenBank/DDBJ whole genome shotgun (WGS) entry which is preliminary data.</text>
</comment>
<keyword evidence="2" id="KW-1185">Reference proteome</keyword>
<sequence>MKGWRVWASQPAFIVERDNGKTSMVIWTGGQADPGEHRRAQLNSS</sequence>
<dbReference type="RefSeq" id="WP_184040427.1">
    <property type="nucleotide sequence ID" value="NZ_JACHHY010000017.1"/>
</dbReference>
<dbReference type="AlphaFoldDB" id="A0A840MWD5"/>
<proteinExistence type="predicted"/>
<evidence type="ECO:0000313" key="1">
    <source>
        <dbReference type="EMBL" id="MBB5019481.1"/>
    </source>
</evidence>
<dbReference type="Proteomes" id="UP000575898">
    <property type="component" value="Unassembled WGS sequence"/>
</dbReference>
<reference evidence="1 2" key="1">
    <citation type="submission" date="2020-08" db="EMBL/GenBank/DDBJ databases">
        <title>Genomic Encyclopedia of Type Strains, Phase IV (KMG-IV): sequencing the most valuable type-strain genomes for metagenomic binning, comparative biology and taxonomic classification.</title>
        <authorList>
            <person name="Goeker M."/>
        </authorList>
    </citation>
    <scope>NUCLEOTIDE SEQUENCE [LARGE SCALE GENOMIC DNA]</scope>
    <source>
        <strain evidence="1 2">DSM 27165</strain>
    </source>
</reference>
<dbReference type="EMBL" id="JACHHY010000017">
    <property type="protein sequence ID" value="MBB5019481.1"/>
    <property type="molecule type" value="Genomic_DNA"/>
</dbReference>
<organism evidence="1 2">
    <name type="scientific">Chitinivorax tropicus</name>
    <dbReference type="NCBI Taxonomy" id="714531"/>
    <lineage>
        <taxon>Bacteria</taxon>
        <taxon>Pseudomonadati</taxon>
        <taxon>Pseudomonadota</taxon>
        <taxon>Betaproteobacteria</taxon>
        <taxon>Chitinivorax</taxon>
    </lineage>
</organism>
<name>A0A840MWD5_9PROT</name>
<gene>
    <name evidence="1" type="ORF">HNQ59_002783</name>
</gene>
<protein>
    <submittedName>
        <fullName evidence="1">Uncharacterized protein</fullName>
    </submittedName>
</protein>